<evidence type="ECO:0000256" key="1">
    <source>
        <dbReference type="ARBA" id="ARBA00001946"/>
    </source>
</evidence>
<dbReference type="Pfam" id="PF12202">
    <property type="entry name" value="OSR1_C"/>
    <property type="match status" value="1"/>
</dbReference>
<evidence type="ECO:0000256" key="16">
    <source>
        <dbReference type="ARBA" id="ARBA00071798"/>
    </source>
</evidence>
<dbReference type="GO" id="GO:0008200">
    <property type="term" value="F:ion channel inhibitor activity"/>
    <property type="evidence" value="ECO:0007669"/>
    <property type="project" value="Ensembl"/>
</dbReference>
<dbReference type="GO" id="GO:1903764">
    <property type="term" value="P:regulation of potassium ion export across plasma membrane"/>
    <property type="evidence" value="ECO:0007669"/>
    <property type="project" value="Ensembl"/>
</dbReference>
<dbReference type="InterPro" id="IPR008271">
    <property type="entry name" value="Ser/Thr_kinase_AS"/>
</dbReference>
<evidence type="ECO:0000256" key="14">
    <source>
        <dbReference type="ARBA" id="ARBA00047899"/>
    </source>
</evidence>
<feature type="domain" description="Protein kinase" evidence="20">
    <location>
        <begin position="1"/>
        <end position="209"/>
    </location>
</feature>
<dbReference type="GO" id="GO:0071805">
    <property type="term" value="P:potassium ion transmembrane transport"/>
    <property type="evidence" value="ECO:0007669"/>
    <property type="project" value="Ensembl"/>
</dbReference>
<comment type="cofactor">
    <cofactor evidence="1">
        <name>Mg(2+)</name>
        <dbReference type="ChEBI" id="CHEBI:18420"/>
    </cofactor>
</comment>
<dbReference type="GO" id="GO:0005923">
    <property type="term" value="C:bicellular tight junction"/>
    <property type="evidence" value="ECO:0007669"/>
    <property type="project" value="UniProtKB-SubCell"/>
</dbReference>
<dbReference type="InterPro" id="IPR024678">
    <property type="entry name" value="Kinase_OSR1/WNK_CCT"/>
</dbReference>
<keyword evidence="13" id="KW-0965">Cell junction</keyword>
<evidence type="ECO:0000256" key="10">
    <source>
        <dbReference type="ARBA" id="ARBA00022777"/>
    </source>
</evidence>
<dbReference type="GO" id="GO:0035725">
    <property type="term" value="P:sodium ion transmembrane transport"/>
    <property type="evidence" value="ECO:0007669"/>
    <property type="project" value="Ensembl"/>
</dbReference>
<comment type="catalytic activity">
    <reaction evidence="15">
        <text>L-seryl-[protein] + ATP = O-phospho-L-seryl-[protein] + ADP + H(+)</text>
        <dbReference type="Rhea" id="RHEA:17989"/>
        <dbReference type="Rhea" id="RHEA-COMP:9863"/>
        <dbReference type="Rhea" id="RHEA-COMP:11604"/>
        <dbReference type="ChEBI" id="CHEBI:15378"/>
        <dbReference type="ChEBI" id="CHEBI:29999"/>
        <dbReference type="ChEBI" id="CHEBI:30616"/>
        <dbReference type="ChEBI" id="CHEBI:83421"/>
        <dbReference type="ChEBI" id="CHEBI:456216"/>
        <dbReference type="EC" id="2.7.11.1"/>
    </reaction>
</comment>
<keyword evidence="5" id="KW-1017">Isopeptide bond</keyword>
<dbReference type="GO" id="GO:0008217">
    <property type="term" value="P:regulation of blood pressure"/>
    <property type="evidence" value="ECO:0007669"/>
    <property type="project" value="Ensembl"/>
</dbReference>
<dbReference type="GO" id="GO:0030644">
    <property type="term" value="P:intracellular chloride ion homeostasis"/>
    <property type="evidence" value="ECO:0007669"/>
    <property type="project" value="Ensembl"/>
</dbReference>
<evidence type="ECO:0000256" key="9">
    <source>
        <dbReference type="ARBA" id="ARBA00022741"/>
    </source>
</evidence>
<evidence type="ECO:0000256" key="5">
    <source>
        <dbReference type="ARBA" id="ARBA00022499"/>
    </source>
</evidence>
<dbReference type="Proteomes" id="UP000472275">
    <property type="component" value="Chromosome 8"/>
</dbReference>
<dbReference type="FunFam" id="3.10.20.90:FF:000007">
    <property type="entry name" value="Serine/threonine-protein kinase WNK1 isoform 1"/>
    <property type="match status" value="1"/>
</dbReference>
<dbReference type="Gene3D" id="1.10.510.10">
    <property type="entry name" value="Transferase(Phosphotransferase) domain 1"/>
    <property type="match status" value="1"/>
</dbReference>
<dbReference type="GO" id="GO:0005737">
    <property type="term" value="C:cytoplasm"/>
    <property type="evidence" value="ECO:0007669"/>
    <property type="project" value="Ensembl"/>
</dbReference>
<feature type="region of interest" description="Disordered" evidence="19">
    <location>
        <begin position="672"/>
        <end position="722"/>
    </location>
</feature>
<dbReference type="GO" id="GO:0006821">
    <property type="term" value="P:chloride transport"/>
    <property type="evidence" value="ECO:0007669"/>
    <property type="project" value="Ensembl"/>
</dbReference>
<dbReference type="GO" id="GO:0031404">
    <property type="term" value="F:chloride ion binding"/>
    <property type="evidence" value="ECO:0007669"/>
    <property type="project" value="Ensembl"/>
</dbReference>
<protein>
    <recommendedName>
        <fullName evidence="16">Serine/threonine-protein kinase WNK4</fullName>
        <ecNumber evidence="3">2.7.11.1</ecNumber>
    </recommendedName>
    <alternativeName>
        <fullName evidence="17">Protein kinase lysine-deficient 4</fullName>
    </alternativeName>
    <alternativeName>
        <fullName evidence="18">Protein kinase with no lysine 4</fullName>
    </alternativeName>
</protein>
<evidence type="ECO:0000313" key="21">
    <source>
        <dbReference type="Ensembl" id="ENSACCP00020001449.1"/>
    </source>
</evidence>
<keyword evidence="4" id="KW-0796">Tight junction</keyword>
<dbReference type="GO" id="GO:0072156">
    <property type="term" value="P:distal tubule morphogenesis"/>
    <property type="evidence" value="ECO:0007669"/>
    <property type="project" value="Ensembl"/>
</dbReference>
<evidence type="ECO:0000256" key="4">
    <source>
        <dbReference type="ARBA" id="ARBA00022427"/>
    </source>
</evidence>
<sequence>MLKGLQHPNIVRFYDSWKSSIKGQICIVLVTELMTSGTLKTYLKRFKEMKLKVLQRWSRQILKGLHFLHTRSPPIIHRDLKCDNIFITGPTGSVKIGDLGLATLKRASFAKSVIGTPEFMAPEMYEEKYDEAVDVYAFGMCMLEMATSEYPYSECQNAAQIYRKVTSGLKPSSFYKVKVPELKEIIEGCIRMDKNERYTIQDLLEHSFFQEDTGVHVELAEEDDGVKSGLKLWLRMDDTKKLHGKYKDNNAIEFLFELYKDVAEEVAQEMVVLGFVCEADYKLVAKAVRDRVVAIKRKREKLKRAQDMLSPAEPEQPPGVLQLLEELKSPLPPGVPVPAPATPGSGDSVFSSTFPPEPEEPEADQHQHFAYRHTSYSSATSDCETDGYLSSSGFLDSPDLAHHSFSVGDPASPPPTRPIRCFPTSIAVQLPTERLPPASGFSSPVDSYASDVASGMSDSCEGLSAGERSAKLPPKRASGKLLRRRARSRLRITNISDKNDRVVECQLQTYNNKMVTFKFDLDGDNPEEIAAVMVHNEFILKSERDGFIHRIRDIIHRVETLLRKDGRSTTELPESPEADRGAGSPADLQLLELSRSISSSSSLSDLGCTSPSLSVQSPILPSLSSSPLENDLVSPTELPAAPAHELQQTLMGSPTGSMQTWPLVSTAPSWLTASPAFPQTPPSTPGGPVPPALSQALLSPLPLPTSPVPSGPSNPLSPAGTSTCWSPTTPLLSLANVFSLAVMSVAHTLLPTVSSIAGSGGHLYPPLLPRPQSLVLGPPRFVYPDPASMAKSAPARGGTQESAGADVPTAGVPMPFPPPAPASPCPAGSEAARSLLPSLSTSTPGSPEGSAVQPGSPKPSHSLIVSESPASGVPKARLSPINEEAKPQILGRFQVTPTKDPDATSPLPGSSEGTGEGEQCGTEPAVSSSPLPAAPDTGGSSSSDSDLALEMAEQDPEAEEALAKEGTVVPAESDREGPGEEGAESAPQAVLSQVWLSYSRSLSYLSSDDTESEDEEIWEELQNLRQKHLAEVQLLQSAQKKEIEELYLRMGKQPPLGIVSPAAMLSSRQRRLSKGSFNPSRRNSLQRLELAQPPGIMRRNSLSGSSTGSQEQRLSKGVTFADDFGRM</sequence>
<dbReference type="GO" id="GO:0042116">
    <property type="term" value="P:macrophage activation"/>
    <property type="evidence" value="ECO:0007669"/>
    <property type="project" value="Ensembl"/>
</dbReference>
<dbReference type="PANTHER" id="PTHR13902">
    <property type="entry name" value="SERINE/THREONINE-PROTEIN KINASE WNK WITH NO LYSINE -RELATED"/>
    <property type="match status" value="1"/>
</dbReference>
<evidence type="ECO:0000256" key="19">
    <source>
        <dbReference type="SAM" id="MobiDB-lite"/>
    </source>
</evidence>
<dbReference type="InterPro" id="IPR000719">
    <property type="entry name" value="Prot_kinase_dom"/>
</dbReference>
<feature type="compositionally biased region" description="Low complexity" evidence="19">
    <location>
        <begin position="919"/>
        <end position="946"/>
    </location>
</feature>
<feature type="compositionally biased region" description="Polar residues" evidence="19">
    <location>
        <begin position="1100"/>
        <end position="1112"/>
    </location>
</feature>
<evidence type="ECO:0000256" key="13">
    <source>
        <dbReference type="ARBA" id="ARBA00022949"/>
    </source>
</evidence>
<evidence type="ECO:0000256" key="8">
    <source>
        <dbReference type="ARBA" id="ARBA00022679"/>
    </source>
</evidence>
<keyword evidence="7" id="KW-0597">Phosphoprotein</keyword>
<dbReference type="GO" id="GO:0005524">
    <property type="term" value="F:ATP binding"/>
    <property type="evidence" value="ECO:0007669"/>
    <property type="project" value="UniProtKB-KW"/>
</dbReference>
<dbReference type="GO" id="GO:0006954">
    <property type="term" value="P:inflammatory response"/>
    <property type="evidence" value="ECO:0007669"/>
    <property type="project" value="Ensembl"/>
</dbReference>
<dbReference type="Ensembl" id="ENSACCT00020001497.1">
    <property type="protein sequence ID" value="ENSACCP00020001449.1"/>
    <property type="gene ID" value="ENSACCG00020001019.1"/>
</dbReference>
<dbReference type="GO" id="GO:0035932">
    <property type="term" value="P:aldosterone secretion"/>
    <property type="evidence" value="ECO:0007669"/>
    <property type="project" value="Ensembl"/>
</dbReference>
<dbReference type="InParanoid" id="A0A663DP08"/>
<feature type="region of interest" description="Disordered" evidence="19">
    <location>
        <begin position="1069"/>
        <end position="1127"/>
    </location>
</feature>
<feature type="compositionally biased region" description="Pro residues" evidence="19">
    <location>
        <begin position="330"/>
        <end position="341"/>
    </location>
</feature>
<dbReference type="InterPro" id="IPR056865">
    <property type="entry name" value="CCTL2_WNK"/>
</dbReference>
<dbReference type="PROSITE" id="PS00108">
    <property type="entry name" value="PROTEIN_KINASE_ST"/>
    <property type="match status" value="1"/>
</dbReference>
<dbReference type="GO" id="GO:0008104">
    <property type="term" value="P:intracellular protein localization"/>
    <property type="evidence" value="ECO:0007669"/>
    <property type="project" value="Ensembl"/>
</dbReference>
<feature type="compositionally biased region" description="Pro residues" evidence="19">
    <location>
        <begin position="814"/>
        <end position="824"/>
    </location>
</feature>
<dbReference type="GO" id="GO:0032991">
    <property type="term" value="C:protein-containing complex"/>
    <property type="evidence" value="ECO:0007669"/>
    <property type="project" value="Ensembl"/>
</dbReference>
<keyword evidence="11" id="KW-0067">ATP-binding</keyword>
<dbReference type="GO" id="GO:0004674">
    <property type="term" value="F:protein serine/threonine kinase activity"/>
    <property type="evidence" value="ECO:0007669"/>
    <property type="project" value="UniProtKB-KW"/>
</dbReference>
<dbReference type="SMART" id="SM00220">
    <property type="entry name" value="S_TKc"/>
    <property type="match status" value="1"/>
</dbReference>
<dbReference type="EC" id="2.7.11.1" evidence="3"/>
<dbReference type="PROSITE" id="PS50011">
    <property type="entry name" value="PROTEIN_KINASE_DOM"/>
    <property type="match status" value="1"/>
</dbReference>
<evidence type="ECO:0000256" key="7">
    <source>
        <dbReference type="ARBA" id="ARBA00022553"/>
    </source>
</evidence>
<dbReference type="GeneTree" id="ENSGT00940000159871"/>
<dbReference type="GO" id="GO:0010467">
    <property type="term" value="P:gene expression"/>
    <property type="evidence" value="ECO:0007669"/>
    <property type="project" value="Ensembl"/>
</dbReference>
<keyword evidence="10" id="KW-0418">Kinase</keyword>
<dbReference type="FunFam" id="1.10.510.10:FF:000006">
    <property type="entry name" value="Serine/threonine-protein kinase WNK1 isoform 2"/>
    <property type="match status" value="1"/>
</dbReference>
<feature type="compositionally biased region" description="Pro residues" evidence="19">
    <location>
        <begin position="678"/>
        <end position="691"/>
    </location>
</feature>
<proteinExistence type="predicted"/>
<keyword evidence="12" id="KW-0832">Ubl conjugation</keyword>
<reference evidence="21" key="1">
    <citation type="submission" date="2025-08" db="UniProtKB">
        <authorList>
            <consortium name="Ensembl"/>
        </authorList>
    </citation>
    <scope>IDENTIFICATION</scope>
</reference>
<comment type="subcellular location">
    <subcellularLocation>
        <location evidence="2">Cell junction</location>
        <location evidence="2">Tight junction</location>
    </subcellularLocation>
</comment>
<feature type="region of interest" description="Disordered" evidence="19">
    <location>
        <begin position="459"/>
        <end position="479"/>
    </location>
</feature>
<evidence type="ECO:0000259" key="20">
    <source>
        <dbReference type="PROSITE" id="PS50011"/>
    </source>
</evidence>
<keyword evidence="8" id="KW-0808">Transferase</keyword>
<feature type="region of interest" description="Disordered" evidence="19">
    <location>
        <begin position="329"/>
        <end position="365"/>
    </location>
</feature>
<keyword evidence="22" id="KW-1185">Reference proteome</keyword>
<dbReference type="SUPFAM" id="SSF56112">
    <property type="entry name" value="Protein kinase-like (PK-like)"/>
    <property type="match status" value="1"/>
</dbReference>
<evidence type="ECO:0000256" key="12">
    <source>
        <dbReference type="ARBA" id="ARBA00022843"/>
    </source>
</evidence>
<dbReference type="InterPro" id="IPR011009">
    <property type="entry name" value="Kinase-like_dom_sf"/>
</dbReference>
<evidence type="ECO:0000313" key="22">
    <source>
        <dbReference type="Proteomes" id="UP000472275"/>
    </source>
</evidence>
<evidence type="ECO:0000256" key="11">
    <source>
        <dbReference type="ARBA" id="ARBA00022840"/>
    </source>
</evidence>
<comment type="catalytic activity">
    <reaction evidence="14">
        <text>L-threonyl-[protein] + ATP = O-phospho-L-threonyl-[protein] + ADP + H(+)</text>
        <dbReference type="Rhea" id="RHEA:46608"/>
        <dbReference type="Rhea" id="RHEA-COMP:11060"/>
        <dbReference type="Rhea" id="RHEA-COMP:11605"/>
        <dbReference type="ChEBI" id="CHEBI:15378"/>
        <dbReference type="ChEBI" id="CHEBI:30013"/>
        <dbReference type="ChEBI" id="CHEBI:30616"/>
        <dbReference type="ChEBI" id="CHEBI:61977"/>
        <dbReference type="ChEBI" id="CHEBI:456216"/>
        <dbReference type="EC" id="2.7.11.1"/>
    </reaction>
</comment>
<feature type="compositionally biased region" description="Low complexity" evidence="19">
    <location>
        <begin position="825"/>
        <end position="850"/>
    </location>
</feature>
<name>A0A663DP08_AQUCH</name>
<dbReference type="GO" id="GO:0071466">
    <property type="term" value="P:cellular response to xenobiotic stimulus"/>
    <property type="evidence" value="ECO:0007669"/>
    <property type="project" value="Ensembl"/>
</dbReference>
<evidence type="ECO:0000256" key="6">
    <source>
        <dbReference type="ARBA" id="ARBA00022527"/>
    </source>
</evidence>
<dbReference type="GO" id="GO:0002021">
    <property type="term" value="P:response to dietary excess"/>
    <property type="evidence" value="ECO:0007669"/>
    <property type="project" value="Ensembl"/>
</dbReference>
<organism evidence="21 22">
    <name type="scientific">Aquila chrysaetos chrysaetos</name>
    <dbReference type="NCBI Taxonomy" id="223781"/>
    <lineage>
        <taxon>Eukaryota</taxon>
        <taxon>Metazoa</taxon>
        <taxon>Chordata</taxon>
        <taxon>Craniata</taxon>
        <taxon>Vertebrata</taxon>
        <taxon>Euteleostomi</taxon>
        <taxon>Archelosauria</taxon>
        <taxon>Archosauria</taxon>
        <taxon>Dinosauria</taxon>
        <taxon>Saurischia</taxon>
        <taxon>Theropoda</taxon>
        <taxon>Coelurosauria</taxon>
        <taxon>Aves</taxon>
        <taxon>Neognathae</taxon>
        <taxon>Neoaves</taxon>
        <taxon>Telluraves</taxon>
        <taxon>Accipitrimorphae</taxon>
        <taxon>Accipitriformes</taxon>
        <taxon>Accipitridae</taxon>
        <taxon>Accipitrinae</taxon>
        <taxon>Aquila</taxon>
    </lineage>
</organism>
<keyword evidence="6" id="KW-0723">Serine/threonine-protein kinase</keyword>
<dbReference type="GO" id="GO:0090188">
    <property type="term" value="P:negative regulation of pancreatic juice secretion"/>
    <property type="evidence" value="ECO:0007669"/>
    <property type="project" value="Ensembl"/>
</dbReference>
<feature type="compositionally biased region" description="Pro residues" evidence="19">
    <location>
        <begin position="701"/>
        <end position="712"/>
    </location>
</feature>
<feature type="compositionally biased region" description="Polar residues" evidence="19">
    <location>
        <begin position="1075"/>
        <end position="1086"/>
    </location>
</feature>
<evidence type="ECO:0000256" key="3">
    <source>
        <dbReference type="ARBA" id="ARBA00012513"/>
    </source>
</evidence>
<dbReference type="Gene3D" id="3.30.200.20">
    <property type="entry name" value="Phosphorylase Kinase, domain 1"/>
    <property type="match status" value="1"/>
</dbReference>
<dbReference type="FunFam" id="3.10.20.90:FF:000127">
    <property type="entry name" value="serine/threonine-protein kinase WNK4 isoform X1"/>
    <property type="match status" value="1"/>
</dbReference>
<feature type="region of interest" description="Disordered" evidence="19">
    <location>
        <begin position="787"/>
        <end position="988"/>
    </location>
</feature>
<accession>A0A663DP08</accession>
<dbReference type="Pfam" id="PF00069">
    <property type="entry name" value="Pkinase"/>
    <property type="match status" value="1"/>
</dbReference>
<dbReference type="AlphaFoldDB" id="A0A663DP08"/>
<dbReference type="GO" id="GO:0070371">
    <property type="term" value="P:ERK1 and ERK2 cascade"/>
    <property type="evidence" value="ECO:0007669"/>
    <property type="project" value="Ensembl"/>
</dbReference>
<keyword evidence="9" id="KW-0547">Nucleotide-binding</keyword>
<dbReference type="GO" id="GO:0070294">
    <property type="term" value="P:renal sodium ion absorption"/>
    <property type="evidence" value="ECO:0007669"/>
    <property type="project" value="Ensembl"/>
</dbReference>
<dbReference type="Pfam" id="PF24889">
    <property type="entry name" value="CCTL2_WNK"/>
    <property type="match status" value="1"/>
</dbReference>
<evidence type="ECO:0000256" key="18">
    <source>
        <dbReference type="ARBA" id="ARBA00083535"/>
    </source>
</evidence>
<evidence type="ECO:0000256" key="17">
    <source>
        <dbReference type="ARBA" id="ARBA00080936"/>
    </source>
</evidence>
<dbReference type="GO" id="GO:0055074">
    <property type="term" value="P:calcium ion homeostasis"/>
    <property type="evidence" value="ECO:0007669"/>
    <property type="project" value="Ensembl"/>
</dbReference>
<dbReference type="Gene3D" id="3.10.20.90">
    <property type="entry name" value="Phosphatidylinositol 3-kinase Catalytic Subunit, Chain A, domain 1"/>
    <property type="match status" value="2"/>
</dbReference>
<dbReference type="GO" id="GO:1903077">
    <property type="term" value="P:negative regulation of protein localization to plasma membrane"/>
    <property type="evidence" value="ECO:0007669"/>
    <property type="project" value="Ensembl"/>
</dbReference>
<evidence type="ECO:0000256" key="15">
    <source>
        <dbReference type="ARBA" id="ARBA00048679"/>
    </source>
</evidence>
<evidence type="ECO:0000256" key="2">
    <source>
        <dbReference type="ARBA" id="ARBA00004435"/>
    </source>
</evidence>
<reference evidence="21" key="2">
    <citation type="submission" date="2025-09" db="UniProtKB">
        <authorList>
            <consortium name="Ensembl"/>
        </authorList>
    </citation>
    <scope>IDENTIFICATION</scope>
</reference>
<dbReference type="GO" id="GO:0044297">
    <property type="term" value="C:cell body"/>
    <property type="evidence" value="ECO:0007669"/>
    <property type="project" value="Ensembl"/>
</dbReference>
<dbReference type="InterPro" id="IPR050588">
    <property type="entry name" value="WNK_Ser-Thr_kinase"/>
</dbReference>